<dbReference type="InterPro" id="IPR001543">
    <property type="entry name" value="FliN-like_C"/>
</dbReference>
<comment type="caution">
    <text evidence="3">The sequence shown here is derived from an EMBL/GenBank/DDBJ whole genome shotgun (WGS) entry which is preliminary data.</text>
</comment>
<keyword evidence="3" id="KW-0969">Cilium</keyword>
<reference evidence="3 4" key="1">
    <citation type="submission" date="2019-05" db="EMBL/GenBank/DDBJ databases">
        <title>Ruegeria sp. nov., isolated from tidal flat.</title>
        <authorList>
            <person name="Kim W."/>
        </authorList>
    </citation>
    <scope>NUCLEOTIDE SEQUENCE [LARGE SCALE GENOMIC DNA]</scope>
    <source>
        <strain evidence="3 4">CAU 1488</strain>
    </source>
</reference>
<dbReference type="Pfam" id="PF01052">
    <property type="entry name" value="FliMN_C"/>
    <property type="match status" value="1"/>
</dbReference>
<evidence type="ECO:0000256" key="1">
    <source>
        <dbReference type="SAM" id="MobiDB-lite"/>
    </source>
</evidence>
<evidence type="ECO:0000313" key="4">
    <source>
        <dbReference type="Proteomes" id="UP001193035"/>
    </source>
</evidence>
<feature type="region of interest" description="Disordered" evidence="1">
    <location>
        <begin position="321"/>
        <end position="347"/>
    </location>
</feature>
<gene>
    <name evidence="3" type="ORF">FGK63_01140</name>
</gene>
<feature type="domain" description="Flagellar motor switch protein FliN-like C-terminal" evidence="2">
    <location>
        <begin position="224"/>
        <end position="287"/>
    </location>
</feature>
<keyword evidence="4" id="KW-1185">Reference proteome</keyword>
<keyword evidence="3" id="KW-0966">Cell projection</keyword>
<dbReference type="InterPro" id="IPR036429">
    <property type="entry name" value="SpoA-like_sf"/>
</dbReference>
<organism evidence="3 4">
    <name type="scientific">Ruegeria sediminis</name>
    <dbReference type="NCBI Taxonomy" id="2583820"/>
    <lineage>
        <taxon>Bacteria</taxon>
        <taxon>Pseudomonadati</taxon>
        <taxon>Pseudomonadota</taxon>
        <taxon>Alphaproteobacteria</taxon>
        <taxon>Rhodobacterales</taxon>
        <taxon>Roseobacteraceae</taxon>
        <taxon>Ruegeria</taxon>
    </lineage>
</organism>
<dbReference type="Gene3D" id="2.30.330.10">
    <property type="entry name" value="SpoA-like"/>
    <property type="match status" value="1"/>
</dbReference>
<dbReference type="Proteomes" id="UP001193035">
    <property type="component" value="Unassembled WGS sequence"/>
</dbReference>
<dbReference type="RefSeq" id="WP_138839763.1">
    <property type="nucleotide sequence ID" value="NZ_VCPD01000001.1"/>
</dbReference>
<evidence type="ECO:0000313" key="3">
    <source>
        <dbReference type="EMBL" id="TMV09704.1"/>
    </source>
</evidence>
<proteinExistence type="predicted"/>
<keyword evidence="3" id="KW-0282">Flagellum</keyword>
<protein>
    <submittedName>
        <fullName evidence="3">Flagellar motor switch protein FliM</fullName>
    </submittedName>
</protein>
<dbReference type="SUPFAM" id="SSF101801">
    <property type="entry name" value="Surface presentation of antigens (SPOA)"/>
    <property type="match status" value="1"/>
</dbReference>
<dbReference type="EMBL" id="VCPD01000001">
    <property type="protein sequence ID" value="TMV09704.1"/>
    <property type="molecule type" value="Genomic_DNA"/>
</dbReference>
<sequence length="373" mass="39873">MSADGKTRSVLSRKLELGREQAGGNPKSILRALRRGLVQAARESLNLSMCIIGARQARRQLEELRDALEDGWLYLLFAAHDGRRAAACVDPGCVAAIIQQQTTGQVSGGEIVRRRYTETDAAMVAPLIELTLARAEGLVETAEDRRCLSAFGYLSRADDLQGLQLALEQEVYRVCELTVEIAGGQRQGGITVVVPEPATLADHDAEAAASPGWRLEQVSGVMRADLTAVIGQMQLPLSELASLNVGNLLPLTGTRLDRTCLLTIERRKVAIGRLGQCGGMKAVRINENPSGPGSSTVQEASFRAYEVGAPDKREKAVLTNPSNAARKDMSSTVAPSHTAGELAADDESALQRLTPEQAIAEISELAGLADLEN</sequence>
<name>A0ABY2X3U2_9RHOB</name>
<evidence type="ECO:0000259" key="2">
    <source>
        <dbReference type="Pfam" id="PF01052"/>
    </source>
</evidence>
<accession>A0ABY2X3U2</accession>